<protein>
    <recommendedName>
        <fullName evidence="4">60S ribosomal protein L13</fullName>
    </recommendedName>
</protein>
<dbReference type="OrthoDB" id="10264538at2759"/>
<dbReference type="RefSeq" id="XP_009267489.1">
    <property type="nucleotide sequence ID" value="XM_009269214.1"/>
</dbReference>
<dbReference type="GO" id="GO:0022625">
    <property type="term" value="C:cytosolic large ribosomal subunit"/>
    <property type="evidence" value="ECO:0007669"/>
    <property type="project" value="TreeGrafter"/>
</dbReference>
<dbReference type="STRING" id="1299270.R9AHU4"/>
<dbReference type="EMBL" id="KE007229">
    <property type="protein sequence ID" value="EOR01769.1"/>
    <property type="molecule type" value="Genomic_DNA"/>
</dbReference>
<keyword evidence="3 4" id="KW-0687">Ribonucleoprotein</keyword>
<dbReference type="FunFam" id="1.20.5.110:FF:000003">
    <property type="entry name" value="60S ribosomal protein L13"/>
    <property type="match status" value="1"/>
</dbReference>
<dbReference type="GO" id="GO:0003723">
    <property type="term" value="F:RNA binding"/>
    <property type="evidence" value="ECO:0007669"/>
    <property type="project" value="TreeGrafter"/>
</dbReference>
<evidence type="ECO:0000256" key="1">
    <source>
        <dbReference type="ARBA" id="ARBA00005640"/>
    </source>
</evidence>
<sequence length="267" mass="29909">MIGAYLEQNQGQVPNAGMRHAMFQAPAGCGGVDAGAFIADPRTINNKRFISSSNSKCYKSFRHNNVLHRNHFKKDWQSRIKTWFNQPGKKKSRRVARSNKAAALGVRPLENLRPAVRCPTVRYNRKLRAGKGFSLAELKAAGIRRKEALSIGIPVDHRRRNLSEEGLKLNVDRLQAYKARLIVFPRNSKKPAKTDSKDLSGETARDVQAVVPIPAGTVPEGPRKISDGEREAKAYRTLREERANARHDGARKVRAAKKAEEEEAKKK</sequence>
<dbReference type="Pfam" id="PF01294">
    <property type="entry name" value="Ribosomal_L13e"/>
    <property type="match status" value="1"/>
</dbReference>
<dbReference type="HOGENOM" id="CLU_075696_1_1_1"/>
<evidence type="ECO:0000256" key="3">
    <source>
        <dbReference type="ARBA" id="ARBA00023274"/>
    </source>
</evidence>
<dbReference type="PANTHER" id="PTHR11722:SF0">
    <property type="entry name" value="LARGE RIBOSOMAL SUBUNIT PROTEIN EL13"/>
    <property type="match status" value="1"/>
</dbReference>
<evidence type="ECO:0000313" key="7">
    <source>
        <dbReference type="Proteomes" id="UP000014064"/>
    </source>
</evidence>
<comment type="similarity">
    <text evidence="1 4">Belongs to the eukaryotic ribosomal protein eL13 family.</text>
</comment>
<proteinExistence type="inferred from homology"/>
<dbReference type="GO" id="GO:0006412">
    <property type="term" value="P:translation"/>
    <property type="evidence" value="ECO:0007669"/>
    <property type="project" value="InterPro"/>
</dbReference>
<feature type="compositionally biased region" description="Basic and acidic residues" evidence="5">
    <location>
        <begin position="221"/>
        <end position="267"/>
    </location>
</feature>
<dbReference type="GO" id="GO:0003735">
    <property type="term" value="F:structural constituent of ribosome"/>
    <property type="evidence" value="ECO:0007669"/>
    <property type="project" value="InterPro"/>
</dbReference>
<evidence type="ECO:0000256" key="4">
    <source>
        <dbReference type="RuleBase" id="RU000572"/>
    </source>
</evidence>
<keyword evidence="7" id="KW-1185">Reference proteome</keyword>
<dbReference type="AlphaFoldDB" id="R9AHU4"/>
<dbReference type="InterPro" id="IPR001380">
    <property type="entry name" value="Ribosomal_eL13"/>
</dbReference>
<keyword evidence="2 4" id="KW-0689">Ribosomal protein</keyword>
<dbReference type="eggNOG" id="KOG3295">
    <property type="taxonomic scope" value="Eukaryota"/>
</dbReference>
<dbReference type="HAMAP" id="MF_00499">
    <property type="entry name" value="Ribosomal_eL13"/>
    <property type="match status" value="1"/>
</dbReference>
<dbReference type="Proteomes" id="UP000014064">
    <property type="component" value="Unassembled WGS sequence"/>
</dbReference>
<evidence type="ECO:0000313" key="6">
    <source>
        <dbReference type="EMBL" id="EOR01769.1"/>
    </source>
</evidence>
<evidence type="ECO:0000256" key="2">
    <source>
        <dbReference type="ARBA" id="ARBA00022980"/>
    </source>
</evidence>
<evidence type="ECO:0000256" key="5">
    <source>
        <dbReference type="SAM" id="MobiDB-lite"/>
    </source>
</evidence>
<dbReference type="PANTHER" id="PTHR11722">
    <property type="entry name" value="60S RIBOSOMAL PROTEIN L13"/>
    <property type="match status" value="1"/>
</dbReference>
<dbReference type="Gene3D" id="1.20.5.110">
    <property type="match status" value="1"/>
</dbReference>
<accession>R9AHU4</accession>
<gene>
    <name evidence="6" type="ORF">J056_004005</name>
</gene>
<dbReference type="InterPro" id="IPR018256">
    <property type="entry name" value="Ribosomal_eL13_CS"/>
</dbReference>
<organism evidence="6 7">
    <name type="scientific">Wallemia ichthyophaga (strain EXF-994 / CBS 113033)</name>
    <dbReference type="NCBI Taxonomy" id="1299270"/>
    <lineage>
        <taxon>Eukaryota</taxon>
        <taxon>Fungi</taxon>
        <taxon>Dikarya</taxon>
        <taxon>Basidiomycota</taxon>
        <taxon>Wallemiomycotina</taxon>
        <taxon>Wallemiomycetes</taxon>
        <taxon>Wallemiales</taxon>
        <taxon>Wallemiaceae</taxon>
        <taxon>Wallemia</taxon>
    </lineage>
</organism>
<name>R9AHU4_WALI9</name>
<dbReference type="PROSITE" id="PS01104">
    <property type="entry name" value="RIBOSOMAL_L13E"/>
    <property type="match status" value="1"/>
</dbReference>
<dbReference type="OMA" id="IQKNHFR"/>
<reference evidence="7" key="1">
    <citation type="journal article" date="2013" name="BMC Genomics">
        <title>Genome and transcriptome sequencing of the halophilic fungus Wallemia ichthyophaga: haloadaptations present and absent.</title>
        <authorList>
            <person name="Zajc J."/>
            <person name="Liu Y."/>
            <person name="Dai W."/>
            <person name="Yang Z."/>
            <person name="Hu J."/>
            <person name="Gostincar C."/>
            <person name="Gunde-Cimerman N."/>
        </authorList>
    </citation>
    <scope>NUCLEOTIDE SEQUENCE [LARGE SCALE GENOMIC DNA]</scope>
    <source>
        <strain evidence="7">EXF-994 / CBS 113033</strain>
    </source>
</reference>
<feature type="region of interest" description="Disordered" evidence="5">
    <location>
        <begin position="188"/>
        <end position="267"/>
    </location>
</feature>
<dbReference type="GeneID" id="20376957"/>
<dbReference type="KEGG" id="wic:J056_004005"/>
<feature type="compositionally biased region" description="Basic and acidic residues" evidence="5">
    <location>
        <begin position="192"/>
        <end position="205"/>
    </location>
</feature>